<dbReference type="eggNOG" id="COG1457">
    <property type="taxonomic scope" value="Bacteria"/>
</dbReference>
<dbReference type="HOGENOM" id="CLU_008084_2_1_11"/>
<evidence type="ECO:0000313" key="2">
    <source>
        <dbReference type="EMBL" id="AIJ21592.1"/>
    </source>
</evidence>
<sequence length="507" mass="53797">MGLADNPEMEDYSLRYTPAAFRKWSPWMVFLSCLVGISAMAGYALDAAFVDAFGFASALTGFLVAAAVTLPLTLVIAFAIARGHVDIDLLTRGSGFGYLGSTLTSLVYATYTLIFLAYEGVQAWTWPWIALIGLALGTAATAPDAGHNMVHPATVSPSGLAGMTVLAVFTIAAAQLSLATQVGEQGDYLRLMPDPEPGRRGRWRLAVITGGPGFALFAVGIFFASTLLVGYASTKIGADHVGVPVDLFTAVYERLTGNHTVALVLAGVLVLLSQIKINIMNTYSGSLSWSNFFSRLLHRHPGRAVWVFLQVGLSLVLMEIDIFSHIVEVLAWYSNVGVAWIAAMVSDLVINKKWLKLAPPQLVFNRAHLYNVNPVGGGSMIVAGAVSMVAYYGAFGAGAAALSPFIALGVAVVLPPIVAAATRGRWYVAREAVLPAADELPCSVCAGNYDRDDMASCPFHGGTICSLCRSTEAACRDTCKPSAWRPPKGSVPLGMPKFAPDKELEVA</sequence>
<feature type="transmembrane region" description="Helical" evidence="1">
    <location>
        <begin position="123"/>
        <end position="140"/>
    </location>
</feature>
<feature type="transmembrane region" description="Helical" evidence="1">
    <location>
        <begin position="160"/>
        <end position="182"/>
    </location>
</feature>
<keyword evidence="3" id="KW-1185">Reference proteome</keyword>
<reference evidence="2 3" key="1">
    <citation type="submission" date="2014-07" db="EMBL/GenBank/DDBJ databases">
        <title>Whole Genome Sequence of the Amycolatopsis methanolica 239.</title>
        <authorList>
            <person name="Tang B."/>
        </authorList>
    </citation>
    <scope>NUCLEOTIDE SEQUENCE [LARGE SCALE GENOMIC DNA]</scope>
    <source>
        <strain evidence="2 3">239</strain>
    </source>
</reference>
<feature type="transmembrane region" description="Helical" evidence="1">
    <location>
        <begin position="52"/>
        <end position="81"/>
    </location>
</feature>
<keyword evidence="1" id="KW-1133">Transmembrane helix</keyword>
<dbReference type="Gene3D" id="1.10.4160.10">
    <property type="entry name" value="Hydantoin permease"/>
    <property type="match status" value="2"/>
</dbReference>
<feature type="transmembrane region" description="Helical" evidence="1">
    <location>
        <begin position="330"/>
        <end position="350"/>
    </location>
</feature>
<dbReference type="AlphaFoldDB" id="A0A076MUW1"/>
<keyword evidence="2" id="KW-0418">Kinase</keyword>
<feature type="transmembrane region" description="Helical" evidence="1">
    <location>
        <begin position="203"/>
        <end position="224"/>
    </location>
</feature>
<organism evidence="2 3">
    <name type="scientific">Amycolatopsis methanolica 239</name>
    <dbReference type="NCBI Taxonomy" id="1068978"/>
    <lineage>
        <taxon>Bacteria</taxon>
        <taxon>Bacillati</taxon>
        <taxon>Actinomycetota</taxon>
        <taxon>Actinomycetes</taxon>
        <taxon>Pseudonocardiales</taxon>
        <taxon>Pseudonocardiaceae</taxon>
        <taxon>Amycolatopsis</taxon>
        <taxon>Amycolatopsis methanolica group</taxon>
    </lineage>
</organism>
<evidence type="ECO:0000313" key="3">
    <source>
        <dbReference type="Proteomes" id="UP000062973"/>
    </source>
</evidence>
<keyword evidence="1" id="KW-0812">Transmembrane</keyword>
<keyword evidence="1" id="KW-0472">Membrane</keyword>
<gene>
    <name evidence="2" type="ORF">AMETH_1500</name>
</gene>
<proteinExistence type="predicted"/>
<feature type="transmembrane region" description="Helical" evidence="1">
    <location>
        <begin position="304"/>
        <end position="324"/>
    </location>
</feature>
<dbReference type="GO" id="GO:0016301">
    <property type="term" value="F:kinase activity"/>
    <property type="evidence" value="ECO:0007669"/>
    <property type="project" value="UniProtKB-KW"/>
</dbReference>
<evidence type="ECO:0000256" key="1">
    <source>
        <dbReference type="SAM" id="Phobius"/>
    </source>
</evidence>
<dbReference type="STRING" id="1068978.AMETH_1500"/>
<dbReference type="KEGG" id="amq:AMETH_1500"/>
<feature type="transmembrane region" description="Helical" evidence="1">
    <location>
        <begin position="261"/>
        <end position="283"/>
    </location>
</feature>
<dbReference type="InterPro" id="IPR030191">
    <property type="entry name" value="CodB"/>
</dbReference>
<dbReference type="OrthoDB" id="9810730at2"/>
<feature type="transmembrane region" description="Helical" evidence="1">
    <location>
        <begin position="24"/>
        <end position="45"/>
    </location>
</feature>
<accession>A0A076MUW1</accession>
<keyword evidence="2" id="KW-0808">Transferase</keyword>
<dbReference type="GO" id="GO:0005886">
    <property type="term" value="C:plasma membrane"/>
    <property type="evidence" value="ECO:0007669"/>
    <property type="project" value="TreeGrafter"/>
</dbReference>
<name>A0A076MUW1_AMYME</name>
<feature type="transmembrane region" description="Helical" evidence="1">
    <location>
        <begin position="371"/>
        <end position="394"/>
    </location>
</feature>
<feature type="transmembrane region" description="Helical" evidence="1">
    <location>
        <begin position="96"/>
        <end position="116"/>
    </location>
</feature>
<dbReference type="PATRIC" id="fig|1068978.7.peg.1579"/>
<dbReference type="EMBL" id="CP009110">
    <property type="protein sequence ID" value="AIJ21592.1"/>
    <property type="molecule type" value="Genomic_DNA"/>
</dbReference>
<dbReference type="GO" id="GO:0015209">
    <property type="term" value="F:cytosine transmembrane transporter activity"/>
    <property type="evidence" value="ECO:0007669"/>
    <property type="project" value="InterPro"/>
</dbReference>
<dbReference type="Proteomes" id="UP000062973">
    <property type="component" value="Chromosome"/>
</dbReference>
<dbReference type="PANTHER" id="PTHR30569:SF0">
    <property type="entry name" value="CYTOSINE PERMEASE"/>
    <property type="match status" value="1"/>
</dbReference>
<protein>
    <submittedName>
        <fullName evidence="2">Integral membrane sensor signal transduction histidine kinase</fullName>
    </submittedName>
</protein>
<feature type="transmembrane region" description="Helical" evidence="1">
    <location>
        <begin position="400"/>
        <end position="421"/>
    </location>
</feature>
<dbReference type="PANTHER" id="PTHR30569">
    <property type="entry name" value="CYTOSINE TRANSPORTER CODB"/>
    <property type="match status" value="1"/>
</dbReference>